<reference evidence="8" key="1">
    <citation type="submission" date="2023-01" db="EMBL/GenBank/DDBJ databases">
        <title>The chitinases involved in constricting ring structure development in the nematode-trapping fungus Drechslerella dactyloides.</title>
        <authorList>
            <person name="Wang R."/>
            <person name="Zhang L."/>
            <person name="Tang P."/>
            <person name="Li S."/>
            <person name="Liang L."/>
        </authorList>
    </citation>
    <scope>NUCLEOTIDE SEQUENCE</scope>
    <source>
        <strain evidence="8">YMF1.00031</strain>
    </source>
</reference>
<protein>
    <submittedName>
        <fullName evidence="8">Flotillin-1</fullName>
    </submittedName>
</protein>
<sequence>MMWYHISEPNQYLALTGAGIDGVKIAKKAFVLPFQKGIPYSQRRARNPSIQLGEPAVGITRFAYEIIRTPYPNLVPWRSLLAAPTRLFTRISITPFDFSLQLQAMTIEKLSFALPAVFTIGPSDDLQALVKYATLLTGGRDGTKASGQTHVQDIVKGIIEGETRVIVSGLTMEEIFRERQIFKQKVIQNVQEELSQFGLKIYNANVKELQDSPGNQYFSSLAQKAHESAINTARVDVAEARMKGEIGEKEKQGLTKQQISKIEAETSIRETERKKEKAAAEADLTNRQTELDRDIKLARISASRAAEARDAELHRDVEAKRAQTELERLRATDVTKAIAKRETDKEAADAKFYTQNRNADAHIYEKTKEAEAAYLLATRAAEANYFAREKEAQANLITRKLEAEGISALAKSYGELAQALGGSDGLLKYLMLEKGTYGELARANAEAIKGLQPKINVWTTGSGSGEGGAGDPAAAIRNIFQTLPPLFSTIEDQTGIRPPTWIANVPQTNGGPAEKQIAK</sequence>
<dbReference type="InterPro" id="IPR027705">
    <property type="entry name" value="Flotillin_fam"/>
</dbReference>
<evidence type="ECO:0000256" key="5">
    <source>
        <dbReference type="RuleBase" id="RU366054"/>
    </source>
</evidence>
<dbReference type="Pfam" id="PF01145">
    <property type="entry name" value="Band_7"/>
    <property type="match status" value="1"/>
</dbReference>
<evidence type="ECO:0000256" key="6">
    <source>
        <dbReference type="SAM" id="Coils"/>
    </source>
</evidence>
<comment type="caution">
    <text evidence="8">The sequence shown here is derived from an EMBL/GenBank/DDBJ whole genome shotgun (WGS) entry which is preliminary data.</text>
</comment>
<dbReference type="AlphaFoldDB" id="A0AAD6IXZ0"/>
<evidence type="ECO:0000256" key="1">
    <source>
        <dbReference type="ARBA" id="ARBA00004236"/>
    </source>
</evidence>
<dbReference type="CDD" id="cd03399">
    <property type="entry name" value="SPFH_flotillin"/>
    <property type="match status" value="1"/>
</dbReference>
<organism evidence="8 9">
    <name type="scientific">Drechslerella dactyloides</name>
    <name type="common">Nematode-trapping fungus</name>
    <name type="synonym">Arthrobotrys dactyloides</name>
    <dbReference type="NCBI Taxonomy" id="74499"/>
    <lineage>
        <taxon>Eukaryota</taxon>
        <taxon>Fungi</taxon>
        <taxon>Dikarya</taxon>
        <taxon>Ascomycota</taxon>
        <taxon>Pezizomycotina</taxon>
        <taxon>Orbiliomycetes</taxon>
        <taxon>Orbiliales</taxon>
        <taxon>Orbiliaceae</taxon>
        <taxon>Drechslerella</taxon>
    </lineage>
</organism>
<name>A0AAD6IXZ0_DREDA</name>
<keyword evidence="9" id="KW-1185">Reference proteome</keyword>
<evidence type="ECO:0000256" key="2">
    <source>
        <dbReference type="ARBA" id="ARBA00007161"/>
    </source>
</evidence>
<dbReference type="EMBL" id="JAQGDS010000005">
    <property type="protein sequence ID" value="KAJ6260541.1"/>
    <property type="molecule type" value="Genomic_DNA"/>
</dbReference>
<gene>
    <name evidence="8" type="ORF">Dda_4767</name>
</gene>
<dbReference type="Proteomes" id="UP001221413">
    <property type="component" value="Unassembled WGS sequence"/>
</dbReference>
<comment type="similarity">
    <text evidence="2 5">Belongs to the band 7/mec-2 family. Flotillin subfamily.</text>
</comment>
<dbReference type="PANTHER" id="PTHR13806:SF31">
    <property type="entry name" value="FLOTILLIN-LIKE PROTEIN 1-RELATED"/>
    <property type="match status" value="1"/>
</dbReference>
<dbReference type="SUPFAM" id="SSF117892">
    <property type="entry name" value="Band 7/SPFH domain"/>
    <property type="match status" value="1"/>
</dbReference>
<dbReference type="GO" id="GO:0005886">
    <property type="term" value="C:plasma membrane"/>
    <property type="evidence" value="ECO:0007669"/>
    <property type="project" value="UniProtKB-SubCell"/>
</dbReference>
<keyword evidence="3" id="KW-1003">Cell membrane</keyword>
<accession>A0AAD6IXZ0</accession>
<proteinExistence type="inferred from homology"/>
<feature type="domain" description="Band 7" evidence="7">
    <location>
        <begin position="88"/>
        <end position="240"/>
    </location>
</feature>
<dbReference type="PANTHER" id="PTHR13806">
    <property type="entry name" value="FLOTILLIN-RELATED"/>
    <property type="match status" value="1"/>
</dbReference>
<evidence type="ECO:0000256" key="4">
    <source>
        <dbReference type="ARBA" id="ARBA00023136"/>
    </source>
</evidence>
<dbReference type="InterPro" id="IPR036013">
    <property type="entry name" value="Band_7/SPFH_dom_sf"/>
</dbReference>
<keyword evidence="6" id="KW-0175">Coiled coil</keyword>
<feature type="coiled-coil region" evidence="6">
    <location>
        <begin position="261"/>
        <end position="288"/>
    </location>
</feature>
<evidence type="ECO:0000313" key="9">
    <source>
        <dbReference type="Proteomes" id="UP001221413"/>
    </source>
</evidence>
<evidence type="ECO:0000313" key="8">
    <source>
        <dbReference type="EMBL" id="KAJ6260541.1"/>
    </source>
</evidence>
<comment type="subcellular location">
    <subcellularLocation>
        <location evidence="1">Cell membrane</location>
    </subcellularLocation>
</comment>
<keyword evidence="4" id="KW-0472">Membrane</keyword>
<evidence type="ECO:0000256" key="3">
    <source>
        <dbReference type="ARBA" id="ARBA00022475"/>
    </source>
</evidence>
<evidence type="ECO:0000259" key="7">
    <source>
        <dbReference type="Pfam" id="PF01145"/>
    </source>
</evidence>
<dbReference type="Gene3D" id="3.30.479.30">
    <property type="entry name" value="Band 7 domain"/>
    <property type="match status" value="1"/>
</dbReference>
<dbReference type="InterPro" id="IPR001107">
    <property type="entry name" value="Band_7"/>
</dbReference>